<evidence type="ECO:0000256" key="3">
    <source>
        <dbReference type="ARBA" id="ARBA00022568"/>
    </source>
</evidence>
<evidence type="ECO:0000256" key="14">
    <source>
        <dbReference type="RuleBase" id="RU361146"/>
    </source>
</evidence>
<evidence type="ECO:0000256" key="9">
    <source>
        <dbReference type="ARBA" id="ARBA00022842"/>
    </source>
</evidence>
<keyword evidence="9" id="KW-0460">Magnesium</keyword>
<dbReference type="InterPro" id="IPR059000">
    <property type="entry name" value="ATPase_P-type_domA"/>
</dbReference>
<dbReference type="GO" id="GO:0005388">
    <property type="term" value="F:P-type calcium transporter activity"/>
    <property type="evidence" value="ECO:0007669"/>
    <property type="project" value="UniProtKB-EC"/>
</dbReference>
<dbReference type="GO" id="GO:0016887">
    <property type="term" value="F:ATP hydrolysis activity"/>
    <property type="evidence" value="ECO:0007669"/>
    <property type="project" value="InterPro"/>
</dbReference>
<dbReference type="SFLD" id="SFLDG00002">
    <property type="entry name" value="C1.7:_P-type_atpase_like"/>
    <property type="match status" value="1"/>
</dbReference>
<dbReference type="EMBL" id="CAXDID020000030">
    <property type="protein sequence ID" value="CAL5993243.1"/>
    <property type="molecule type" value="Genomic_DNA"/>
</dbReference>
<feature type="transmembrane region" description="Helical" evidence="14">
    <location>
        <begin position="297"/>
        <end position="327"/>
    </location>
</feature>
<dbReference type="Pfam" id="PF00690">
    <property type="entry name" value="Cation_ATPase_N"/>
    <property type="match status" value="1"/>
</dbReference>
<reference evidence="17" key="1">
    <citation type="submission" date="2023-06" db="EMBL/GenBank/DDBJ databases">
        <authorList>
            <person name="Kurt Z."/>
        </authorList>
    </citation>
    <scope>NUCLEOTIDE SEQUENCE</scope>
</reference>
<proteinExistence type="inferred from homology"/>
<dbReference type="PROSITE" id="PS00154">
    <property type="entry name" value="ATPASE_E1_E2"/>
    <property type="match status" value="1"/>
</dbReference>
<keyword evidence="19" id="KW-1185">Reference proteome</keyword>
<dbReference type="InterPro" id="IPR004014">
    <property type="entry name" value="ATPase_P-typ_cation-transptr_N"/>
</dbReference>
<keyword evidence="6 14" id="KW-0547">Nucleotide-binding</keyword>
<comment type="catalytic activity">
    <reaction evidence="14">
        <text>Ca(2+)(in) + ATP + H2O = Ca(2+)(out) + ADP + phosphate + H(+)</text>
        <dbReference type="Rhea" id="RHEA:18105"/>
        <dbReference type="ChEBI" id="CHEBI:15377"/>
        <dbReference type="ChEBI" id="CHEBI:15378"/>
        <dbReference type="ChEBI" id="CHEBI:29108"/>
        <dbReference type="ChEBI" id="CHEBI:30616"/>
        <dbReference type="ChEBI" id="CHEBI:43474"/>
        <dbReference type="ChEBI" id="CHEBI:456216"/>
        <dbReference type="EC" id="7.2.2.10"/>
    </reaction>
</comment>
<dbReference type="Gene3D" id="3.40.1110.10">
    <property type="entry name" value="Calcium-transporting ATPase, cytoplasmic domain N"/>
    <property type="match status" value="1"/>
</dbReference>
<dbReference type="NCBIfam" id="TIGR01517">
    <property type="entry name" value="ATPase-IIB_Ca"/>
    <property type="match status" value="1"/>
</dbReference>
<keyword evidence="8 14" id="KW-0067">ATP-binding</keyword>
<feature type="transmembrane region" description="Helical" evidence="14">
    <location>
        <begin position="264"/>
        <end position="285"/>
    </location>
</feature>
<dbReference type="InterPro" id="IPR044492">
    <property type="entry name" value="P_typ_ATPase_HD_dom"/>
</dbReference>
<organism evidence="17">
    <name type="scientific">Hexamita inflata</name>
    <dbReference type="NCBI Taxonomy" id="28002"/>
    <lineage>
        <taxon>Eukaryota</taxon>
        <taxon>Metamonada</taxon>
        <taxon>Diplomonadida</taxon>
        <taxon>Hexamitidae</taxon>
        <taxon>Hexamitinae</taxon>
        <taxon>Hexamita</taxon>
    </lineage>
</organism>
<dbReference type="Pfam" id="PF00122">
    <property type="entry name" value="E1-E2_ATPase"/>
    <property type="match status" value="1"/>
</dbReference>
<keyword evidence="7 14" id="KW-0106">Calcium</keyword>
<dbReference type="FunFam" id="3.40.50.1000:FF:000001">
    <property type="entry name" value="Phospholipid-transporting ATPase IC"/>
    <property type="match status" value="1"/>
</dbReference>
<name>A0AA86PL83_9EUKA</name>
<dbReference type="PRINTS" id="PR00119">
    <property type="entry name" value="CATATPASE"/>
</dbReference>
<keyword evidence="3 14" id="KW-0109">Calcium transport</keyword>
<keyword evidence="11 14" id="KW-1133">Transmembrane helix</keyword>
<dbReference type="InterPro" id="IPR001757">
    <property type="entry name" value="P_typ_ATPase"/>
</dbReference>
<evidence type="ECO:0000256" key="1">
    <source>
        <dbReference type="ARBA" id="ARBA00004127"/>
    </source>
</evidence>
<evidence type="ECO:0000256" key="7">
    <source>
        <dbReference type="ARBA" id="ARBA00022837"/>
    </source>
</evidence>
<dbReference type="InterPro" id="IPR023298">
    <property type="entry name" value="ATPase_P-typ_TM_dom_sf"/>
</dbReference>
<sequence length="1027" mass="113579">MSTKLNSEEKVQTNEYSQIVKDRQATDPHELAVKLGSTTANGLGQKQVEENRQKFGINKIPQRPPEPFWKIYLGTFKDPTLIILLVSACVSIIIGSAVKKEREEGGYIDGIAIIVAVIVVSMVGATNDYQKEKQFRKLNAVKEARDVQVVRGGQQTSISIYDLVVGDVLVLNQGDQVLVDGLITTTQLIKFDESQMTGETQMLQKTAEKPWIVSGSLVQEGSGRMLVTAVGVTSIHGEMMLALGEENDEDTPLQQKLNSIVKKIGYLGIFMAVLTFLVLIIKFFVDGKQSDKENYTEWISFLILGITIIVVAIPEGLPLAVTISLAYSMKKMLKDQCLVRKLNSCETCGSVSVICSDKTGTLTKNEMHATHLWNPASTQDEVSVLAAARKGQGLSYYEKVMCLNTSFTNNCRLEGNKVIGAKTTGAFLMLSRDLYECDYERVRAGLTIGDQVDKAVVHQLDFSSERKRASMLVDLDTFQPVPQLADAVPALRQQGQFVNMIRGASEIMLQRCVSYLDPNTNAVSRIDDAVRNSILDQISSYANKSMRTLICAYKSFSEKSDVLEKLEENMESELVFVCLVGIKDPLRDGVPGAIETLRKAGIRTIMVTGDNFNTAVAISKDANIIARDTPDADILKFAIEGKDLRQLSDAQLDEKLKTLCCVARCQPTDKYRVVKRLKFLGNVVAATGDGPNDAPQLKEADVGLAMGIAGTEIAKEASDIVILDDNFCSIVQAVRWGRAVLASIRKFIQFQLTVNVVALIIAFLGSAVFSESPLTSIQLLYVNLIMDSLGSLALATEGPTVDILDHLPVKRNASIITPGMLRNILGMSAYQLLVLLLMLFKGFGDKVIMTPEGLQDEKKIEYRYTSIYNFFIFAQVINEINSRRFNNELNVFQGILQCTLFQIVIVVTVALQCIIMFVPGIRHVFAIFDCSSASAECGNQKLYGITWQTWLIDIAFALGGMIIHFILRLFKCKDEFEVKDKINRTEEIIKESGLENSASVKQVPEENETKVYQRTSSLVLIPTRSSK</sequence>
<feature type="transmembrane region" description="Helical" evidence="14">
    <location>
        <begin position="950"/>
        <end position="970"/>
    </location>
</feature>
<reference evidence="18 19" key="2">
    <citation type="submission" date="2024-07" db="EMBL/GenBank/DDBJ databases">
        <authorList>
            <person name="Akdeniz Z."/>
        </authorList>
    </citation>
    <scope>NUCLEOTIDE SEQUENCE [LARGE SCALE GENOMIC DNA]</scope>
</reference>
<dbReference type="InterPro" id="IPR018303">
    <property type="entry name" value="ATPase_P-typ_P_site"/>
</dbReference>
<dbReference type="Pfam" id="PF13246">
    <property type="entry name" value="Cation_ATPase"/>
    <property type="match status" value="1"/>
</dbReference>
<evidence type="ECO:0000256" key="10">
    <source>
        <dbReference type="ARBA" id="ARBA00022967"/>
    </source>
</evidence>
<dbReference type="Pfam" id="PF00689">
    <property type="entry name" value="Cation_ATPase_C"/>
    <property type="match status" value="1"/>
</dbReference>
<gene>
    <name evidence="18" type="ORF">HINF_LOCUS12967</name>
    <name evidence="17" type="ORF">HINF_LOCUS29479</name>
</gene>
<feature type="transmembrane region" description="Helical" evidence="14">
    <location>
        <begin position="110"/>
        <end position="129"/>
    </location>
</feature>
<dbReference type="Gene3D" id="3.40.50.1000">
    <property type="entry name" value="HAD superfamily/HAD-like"/>
    <property type="match status" value="1"/>
</dbReference>
<dbReference type="Gene3D" id="2.70.150.10">
    <property type="entry name" value="Calcium-transporting ATPase, cytoplasmic transduction domain A"/>
    <property type="match status" value="1"/>
</dbReference>
<evidence type="ECO:0000256" key="5">
    <source>
        <dbReference type="ARBA" id="ARBA00022723"/>
    </source>
</evidence>
<dbReference type="InterPro" id="IPR006068">
    <property type="entry name" value="ATPase_P-typ_cation-transptr_C"/>
</dbReference>
<dbReference type="PRINTS" id="PR00120">
    <property type="entry name" value="HATPASE"/>
</dbReference>
<dbReference type="SFLD" id="SFLDS00003">
    <property type="entry name" value="Haloacid_Dehalogenase"/>
    <property type="match status" value="1"/>
</dbReference>
<dbReference type="SUPFAM" id="SSF56784">
    <property type="entry name" value="HAD-like"/>
    <property type="match status" value="1"/>
</dbReference>
<dbReference type="GO" id="GO:0012505">
    <property type="term" value="C:endomembrane system"/>
    <property type="evidence" value="ECO:0007669"/>
    <property type="project" value="UniProtKB-SubCell"/>
</dbReference>
<feature type="transmembrane region" description="Helical" evidence="14">
    <location>
        <begin position="891"/>
        <end position="918"/>
    </location>
</feature>
<dbReference type="Proteomes" id="UP001642409">
    <property type="component" value="Unassembled WGS sequence"/>
</dbReference>
<evidence type="ECO:0000256" key="8">
    <source>
        <dbReference type="ARBA" id="ARBA00022840"/>
    </source>
</evidence>
<dbReference type="EC" id="7.2.2.10" evidence="14"/>
<dbReference type="SUPFAM" id="SSF81665">
    <property type="entry name" value="Calcium ATPase, transmembrane domain M"/>
    <property type="match status" value="1"/>
</dbReference>
<keyword evidence="10" id="KW-1278">Translocase</keyword>
<dbReference type="GO" id="GO:0005524">
    <property type="term" value="F:ATP binding"/>
    <property type="evidence" value="ECO:0007669"/>
    <property type="project" value="UniProtKB-KW"/>
</dbReference>
<evidence type="ECO:0000256" key="15">
    <source>
        <dbReference type="SAM" id="MobiDB-lite"/>
    </source>
</evidence>
<protein>
    <recommendedName>
        <fullName evidence="14">Calcium-transporting ATPase</fullName>
        <ecNumber evidence="14">7.2.2.10</ecNumber>
    </recommendedName>
</protein>
<feature type="transmembrane region" description="Helical" evidence="14">
    <location>
        <begin position="752"/>
        <end position="770"/>
    </location>
</feature>
<feature type="region of interest" description="Disordered" evidence="15">
    <location>
        <begin position="1"/>
        <end position="25"/>
    </location>
</feature>
<dbReference type="EMBL" id="CATOUU010000697">
    <property type="protein sequence ID" value="CAI9941834.1"/>
    <property type="molecule type" value="Genomic_DNA"/>
</dbReference>
<dbReference type="PANTHER" id="PTHR24093:SF369">
    <property type="entry name" value="CALCIUM-TRANSPORTING ATPASE"/>
    <property type="match status" value="1"/>
</dbReference>
<dbReference type="SMART" id="SM00831">
    <property type="entry name" value="Cation_ATPase_N"/>
    <property type="match status" value="1"/>
</dbReference>
<dbReference type="InterPro" id="IPR023299">
    <property type="entry name" value="ATPase_P-typ_cyto_dom_N"/>
</dbReference>
<dbReference type="InterPro" id="IPR006408">
    <property type="entry name" value="P-type_ATPase_IIB"/>
</dbReference>
<comment type="similarity">
    <text evidence="14">Belongs to the cation transport ATPase (P-type) (TC 3.A.3) family.</text>
</comment>
<comment type="caution">
    <text evidence="14">Lacks conserved residue(s) required for the propagation of feature annotation.</text>
</comment>
<dbReference type="InterPro" id="IPR036412">
    <property type="entry name" value="HAD-like_sf"/>
</dbReference>
<feature type="transmembrane region" description="Helical" evidence="14">
    <location>
        <begin position="820"/>
        <end position="840"/>
    </location>
</feature>
<dbReference type="PANTHER" id="PTHR24093">
    <property type="entry name" value="CATION TRANSPORTING ATPASE"/>
    <property type="match status" value="1"/>
</dbReference>
<keyword evidence="2 14" id="KW-0813">Transport</keyword>
<keyword evidence="12 14" id="KW-0406">Ion transport</keyword>
<evidence type="ECO:0000313" key="19">
    <source>
        <dbReference type="Proteomes" id="UP001642409"/>
    </source>
</evidence>
<dbReference type="AlphaFoldDB" id="A0AA86PL83"/>
<evidence type="ECO:0000313" key="17">
    <source>
        <dbReference type="EMBL" id="CAI9941834.1"/>
    </source>
</evidence>
<dbReference type="SUPFAM" id="SSF81653">
    <property type="entry name" value="Calcium ATPase, transduction domain A"/>
    <property type="match status" value="1"/>
</dbReference>
<dbReference type="InterPro" id="IPR023214">
    <property type="entry name" value="HAD_sf"/>
</dbReference>
<evidence type="ECO:0000256" key="2">
    <source>
        <dbReference type="ARBA" id="ARBA00022448"/>
    </source>
</evidence>
<feature type="compositionally biased region" description="Basic and acidic residues" evidence="15">
    <location>
        <begin position="1"/>
        <end position="12"/>
    </location>
</feature>
<evidence type="ECO:0000256" key="11">
    <source>
        <dbReference type="ARBA" id="ARBA00022989"/>
    </source>
</evidence>
<keyword evidence="13 14" id="KW-0472">Membrane</keyword>
<feature type="transmembrane region" description="Helical" evidence="14">
    <location>
        <begin position="80"/>
        <end position="98"/>
    </location>
</feature>
<evidence type="ECO:0000256" key="13">
    <source>
        <dbReference type="ARBA" id="ARBA00023136"/>
    </source>
</evidence>
<evidence type="ECO:0000256" key="4">
    <source>
        <dbReference type="ARBA" id="ARBA00022692"/>
    </source>
</evidence>
<comment type="subcellular location">
    <subcellularLocation>
        <location evidence="1">Endomembrane system</location>
        <topology evidence="1">Multi-pass membrane protein</topology>
    </subcellularLocation>
    <subcellularLocation>
        <location evidence="14">Membrane</location>
        <topology evidence="14">Multi-pass membrane protein</topology>
    </subcellularLocation>
</comment>
<dbReference type="GO" id="GO:0046872">
    <property type="term" value="F:metal ion binding"/>
    <property type="evidence" value="ECO:0007669"/>
    <property type="project" value="UniProtKB-KW"/>
</dbReference>
<dbReference type="InterPro" id="IPR008250">
    <property type="entry name" value="ATPase_P-typ_transduc_dom_A_sf"/>
</dbReference>
<comment type="caution">
    <text evidence="17">The sequence shown here is derived from an EMBL/GenBank/DDBJ whole genome shotgun (WGS) entry which is preliminary data.</text>
</comment>
<dbReference type="GO" id="GO:0005886">
    <property type="term" value="C:plasma membrane"/>
    <property type="evidence" value="ECO:0007669"/>
    <property type="project" value="TreeGrafter"/>
</dbReference>
<dbReference type="FunFam" id="3.40.50.1000:FF:000193">
    <property type="entry name" value="Plasma membrane calcium-transporting ATPase 2"/>
    <property type="match status" value="1"/>
</dbReference>
<evidence type="ECO:0000256" key="6">
    <source>
        <dbReference type="ARBA" id="ARBA00022741"/>
    </source>
</evidence>
<evidence type="ECO:0000313" key="18">
    <source>
        <dbReference type="EMBL" id="CAL5993243.1"/>
    </source>
</evidence>
<evidence type="ECO:0000256" key="12">
    <source>
        <dbReference type="ARBA" id="ARBA00023065"/>
    </source>
</evidence>
<dbReference type="SFLD" id="SFLDF00027">
    <property type="entry name" value="p-type_atpase"/>
    <property type="match status" value="1"/>
</dbReference>
<keyword evidence="5" id="KW-0479">Metal-binding</keyword>
<comment type="function">
    <text evidence="14">Catalyzes the hydrolysis of ATP coupled with the transport of calcium.</text>
</comment>
<evidence type="ECO:0000259" key="16">
    <source>
        <dbReference type="SMART" id="SM00831"/>
    </source>
</evidence>
<keyword evidence="4 14" id="KW-0812">Transmembrane</keyword>
<dbReference type="Gene3D" id="1.20.1110.10">
    <property type="entry name" value="Calcium-transporting ATPase, transmembrane domain"/>
    <property type="match status" value="1"/>
</dbReference>
<dbReference type="SUPFAM" id="SSF81660">
    <property type="entry name" value="Metal cation-transporting ATPase, ATP-binding domain N"/>
    <property type="match status" value="1"/>
</dbReference>
<dbReference type="NCBIfam" id="TIGR01494">
    <property type="entry name" value="ATPase_P-type"/>
    <property type="match status" value="2"/>
</dbReference>
<feature type="domain" description="Cation-transporting P-type ATPase N-terminal" evidence="16">
    <location>
        <begin position="22"/>
        <end position="96"/>
    </location>
</feature>
<accession>A0AA86PL83</accession>